<dbReference type="Gene3D" id="6.10.340.10">
    <property type="match status" value="1"/>
</dbReference>
<dbReference type="Pfam" id="PF00015">
    <property type="entry name" value="MCPsignal"/>
    <property type="match status" value="1"/>
</dbReference>
<accession>A0A432LCY6</accession>
<dbReference type="Pfam" id="PF12729">
    <property type="entry name" value="4HB_MCP_1"/>
    <property type="match status" value="1"/>
</dbReference>
<organism evidence="10 11">
    <name type="scientific">Lysinibacillus antri</name>
    <dbReference type="NCBI Taxonomy" id="2498145"/>
    <lineage>
        <taxon>Bacteria</taxon>
        <taxon>Bacillati</taxon>
        <taxon>Bacillota</taxon>
        <taxon>Bacilli</taxon>
        <taxon>Bacillales</taxon>
        <taxon>Bacillaceae</taxon>
        <taxon>Lysinibacillus</taxon>
    </lineage>
</organism>
<dbReference type="PANTHER" id="PTHR32089">
    <property type="entry name" value="METHYL-ACCEPTING CHEMOTAXIS PROTEIN MCPB"/>
    <property type="match status" value="1"/>
</dbReference>
<keyword evidence="7" id="KW-0812">Transmembrane</keyword>
<dbReference type="PROSITE" id="PS50111">
    <property type="entry name" value="CHEMOTAXIS_TRANSDUC_2"/>
    <property type="match status" value="1"/>
</dbReference>
<evidence type="ECO:0000256" key="6">
    <source>
        <dbReference type="PROSITE-ProRule" id="PRU00284"/>
    </source>
</evidence>
<dbReference type="CDD" id="cd06225">
    <property type="entry name" value="HAMP"/>
    <property type="match status" value="1"/>
</dbReference>
<dbReference type="Pfam" id="PF00672">
    <property type="entry name" value="HAMP"/>
    <property type="match status" value="1"/>
</dbReference>
<dbReference type="SMART" id="SM00283">
    <property type="entry name" value="MA"/>
    <property type="match status" value="1"/>
</dbReference>
<name>A0A432LCY6_9BACI</name>
<evidence type="ECO:0000256" key="1">
    <source>
        <dbReference type="ARBA" id="ARBA00004236"/>
    </source>
</evidence>
<dbReference type="InterPro" id="IPR024478">
    <property type="entry name" value="HlyB_4HB_MCP"/>
</dbReference>
<evidence type="ECO:0000313" key="10">
    <source>
        <dbReference type="EMBL" id="RUL53118.1"/>
    </source>
</evidence>
<protein>
    <submittedName>
        <fullName evidence="10">Methyl-accepting chemotaxis protein</fullName>
    </submittedName>
</protein>
<dbReference type="SMART" id="SM00304">
    <property type="entry name" value="HAMP"/>
    <property type="match status" value="1"/>
</dbReference>
<evidence type="ECO:0000259" key="9">
    <source>
        <dbReference type="PROSITE" id="PS50885"/>
    </source>
</evidence>
<evidence type="ECO:0000256" key="7">
    <source>
        <dbReference type="SAM" id="Phobius"/>
    </source>
</evidence>
<dbReference type="CDD" id="cd11386">
    <property type="entry name" value="MCP_signal"/>
    <property type="match status" value="1"/>
</dbReference>
<reference evidence="10 11" key="1">
    <citation type="submission" date="2018-12" db="EMBL/GenBank/DDBJ databases">
        <title>Lysinibacillus antri sp. nov., isolated from a cave soil.</title>
        <authorList>
            <person name="Narsing Rao M.P."/>
            <person name="Zhang H."/>
            <person name="Dong Z.-Y."/>
            <person name="Niu X.-K."/>
            <person name="Zhang K."/>
            <person name="Fang B.-Z."/>
            <person name="Kang Y.-Q."/>
            <person name="Xiao M."/>
            <person name="Li W.-J."/>
        </authorList>
    </citation>
    <scope>NUCLEOTIDE SEQUENCE [LARGE SCALE GENOMIC DNA]</scope>
    <source>
        <strain evidence="10 11">SYSU K30002</strain>
    </source>
</reference>
<feature type="transmembrane region" description="Helical" evidence="7">
    <location>
        <begin position="180"/>
        <end position="200"/>
    </location>
</feature>
<evidence type="ECO:0000256" key="5">
    <source>
        <dbReference type="ARBA" id="ARBA00029447"/>
    </source>
</evidence>
<sequence>MSIGGKLSLSFYSLIVLICISVGVSFFNLNTIDKNMDELLDKRLAQMLNIEEMRYSLAMQGLLARQIVIDDSNSIDSLITFKELFDEEFATLKEASKSDVMNGYISEVEDVRASYNYNMETAIKEIQTGNTSRAIMIINGSLSEDSKNLTGITDKMFEYQTKQLDQIHKQSDSSMSSAKTISTVVLIASLLVSIYLVIYVKRSITIPLRNVVKSVSVVSTGNLTEEDLKVRTKDEIGQLSQAFNTMKGNLKSLIVNVQSSTEHLSAAAEELSASTEEITASTEDIEQRVGATAEQAKVSAQAANESARSMDETAAGVQRIAESTQVLHNSSIEANDTATHGTTILQQAERQMETISHSTTLVNDLVQRLSKQTEEIESISKVITDITEQTNLLALNAAIEAARAGEHGKGFAVVAEEVRKLAEESKMSASQIFNLTVEIKSDTDNVEKAVSESLTTVNDGVKVIGAAGESFKTIVHSVEKMKTQIEEISATSEQISASAEQVSASVNEISNGSSESAKDVEMIAAAIEEQAATMEQVNHVAVELSVKAQELQNEIQKFKI</sequence>
<evidence type="ECO:0000256" key="2">
    <source>
        <dbReference type="ARBA" id="ARBA00022475"/>
    </source>
</evidence>
<keyword evidence="3 7" id="KW-0472">Membrane</keyword>
<keyword evidence="7" id="KW-1133">Transmembrane helix</keyword>
<dbReference type="RefSeq" id="WP_126658857.1">
    <property type="nucleotide sequence ID" value="NZ_RYYR01000010.1"/>
</dbReference>
<evidence type="ECO:0000256" key="4">
    <source>
        <dbReference type="ARBA" id="ARBA00023224"/>
    </source>
</evidence>
<dbReference type="GO" id="GO:0005886">
    <property type="term" value="C:plasma membrane"/>
    <property type="evidence" value="ECO:0007669"/>
    <property type="project" value="UniProtKB-SubCell"/>
</dbReference>
<dbReference type="AlphaFoldDB" id="A0A432LCY6"/>
<dbReference type="Gene3D" id="1.10.287.950">
    <property type="entry name" value="Methyl-accepting chemotaxis protein"/>
    <property type="match status" value="1"/>
</dbReference>
<keyword evidence="4 6" id="KW-0807">Transducer</keyword>
<feature type="domain" description="HAMP" evidence="9">
    <location>
        <begin position="202"/>
        <end position="255"/>
    </location>
</feature>
<feature type="domain" description="Methyl-accepting transducer" evidence="8">
    <location>
        <begin position="274"/>
        <end position="510"/>
    </location>
</feature>
<keyword evidence="2" id="KW-1003">Cell membrane</keyword>
<feature type="transmembrane region" description="Helical" evidence="7">
    <location>
        <begin position="12"/>
        <end position="32"/>
    </location>
</feature>
<keyword evidence="11" id="KW-1185">Reference proteome</keyword>
<dbReference type="PANTHER" id="PTHR32089:SF112">
    <property type="entry name" value="LYSOZYME-LIKE PROTEIN-RELATED"/>
    <property type="match status" value="1"/>
</dbReference>
<gene>
    <name evidence="10" type="ORF">EK386_09145</name>
</gene>
<dbReference type="SUPFAM" id="SSF58104">
    <property type="entry name" value="Methyl-accepting chemotaxis protein (MCP) signaling domain"/>
    <property type="match status" value="1"/>
</dbReference>
<evidence type="ECO:0000259" key="8">
    <source>
        <dbReference type="PROSITE" id="PS50111"/>
    </source>
</evidence>
<dbReference type="InterPro" id="IPR003660">
    <property type="entry name" value="HAMP_dom"/>
</dbReference>
<proteinExistence type="inferred from homology"/>
<dbReference type="PROSITE" id="PS50885">
    <property type="entry name" value="HAMP"/>
    <property type="match status" value="1"/>
</dbReference>
<dbReference type="EMBL" id="RYYR01000010">
    <property type="protein sequence ID" value="RUL53118.1"/>
    <property type="molecule type" value="Genomic_DNA"/>
</dbReference>
<dbReference type="Proteomes" id="UP000287910">
    <property type="component" value="Unassembled WGS sequence"/>
</dbReference>
<comment type="caution">
    <text evidence="10">The sequence shown here is derived from an EMBL/GenBank/DDBJ whole genome shotgun (WGS) entry which is preliminary data.</text>
</comment>
<comment type="similarity">
    <text evidence="5">Belongs to the methyl-accepting chemotaxis (MCP) protein family.</text>
</comment>
<evidence type="ECO:0000256" key="3">
    <source>
        <dbReference type="ARBA" id="ARBA00023136"/>
    </source>
</evidence>
<comment type="subcellular location">
    <subcellularLocation>
        <location evidence="1">Cell membrane</location>
    </subcellularLocation>
</comment>
<evidence type="ECO:0000313" key="11">
    <source>
        <dbReference type="Proteomes" id="UP000287910"/>
    </source>
</evidence>
<dbReference type="GO" id="GO:0007165">
    <property type="term" value="P:signal transduction"/>
    <property type="evidence" value="ECO:0007669"/>
    <property type="project" value="UniProtKB-KW"/>
</dbReference>
<dbReference type="InterPro" id="IPR004089">
    <property type="entry name" value="MCPsignal_dom"/>
</dbReference>